<dbReference type="InParanoid" id="A0A0C3EW26"/>
<dbReference type="Proteomes" id="UP000054166">
    <property type="component" value="Unassembled WGS sequence"/>
</dbReference>
<feature type="compositionally biased region" description="Polar residues" evidence="1">
    <location>
        <begin position="45"/>
        <end position="54"/>
    </location>
</feature>
<reference evidence="2 3" key="1">
    <citation type="submission" date="2014-04" db="EMBL/GenBank/DDBJ databases">
        <authorList>
            <consortium name="DOE Joint Genome Institute"/>
            <person name="Kuo A."/>
            <person name="Tarkka M."/>
            <person name="Buscot F."/>
            <person name="Kohler A."/>
            <person name="Nagy L.G."/>
            <person name="Floudas D."/>
            <person name="Copeland A."/>
            <person name="Barry K.W."/>
            <person name="Cichocki N."/>
            <person name="Veneault-Fourrey C."/>
            <person name="LaButti K."/>
            <person name="Lindquist E.A."/>
            <person name="Lipzen A."/>
            <person name="Lundell T."/>
            <person name="Morin E."/>
            <person name="Murat C."/>
            <person name="Sun H."/>
            <person name="Tunlid A."/>
            <person name="Henrissat B."/>
            <person name="Grigoriev I.V."/>
            <person name="Hibbett D.S."/>
            <person name="Martin F."/>
            <person name="Nordberg H.P."/>
            <person name="Cantor M.N."/>
            <person name="Hua S.X."/>
        </authorList>
    </citation>
    <scope>NUCLEOTIDE SEQUENCE [LARGE SCALE GENOMIC DNA]</scope>
    <source>
        <strain evidence="2 3">F 1598</strain>
    </source>
</reference>
<keyword evidence="3" id="KW-1185">Reference proteome</keyword>
<organism evidence="2 3">
    <name type="scientific">Piloderma croceum (strain F 1598)</name>
    <dbReference type="NCBI Taxonomy" id="765440"/>
    <lineage>
        <taxon>Eukaryota</taxon>
        <taxon>Fungi</taxon>
        <taxon>Dikarya</taxon>
        <taxon>Basidiomycota</taxon>
        <taxon>Agaricomycotina</taxon>
        <taxon>Agaricomycetes</taxon>
        <taxon>Agaricomycetidae</taxon>
        <taxon>Atheliales</taxon>
        <taxon>Atheliaceae</taxon>
        <taxon>Piloderma</taxon>
    </lineage>
</organism>
<dbReference type="HOGENOM" id="CLU_1938954_0_0_1"/>
<reference evidence="3" key="2">
    <citation type="submission" date="2015-01" db="EMBL/GenBank/DDBJ databases">
        <title>Evolutionary Origins and Diversification of the Mycorrhizal Mutualists.</title>
        <authorList>
            <consortium name="DOE Joint Genome Institute"/>
            <consortium name="Mycorrhizal Genomics Consortium"/>
            <person name="Kohler A."/>
            <person name="Kuo A."/>
            <person name="Nagy L.G."/>
            <person name="Floudas D."/>
            <person name="Copeland A."/>
            <person name="Barry K.W."/>
            <person name="Cichocki N."/>
            <person name="Veneault-Fourrey C."/>
            <person name="LaButti K."/>
            <person name="Lindquist E.A."/>
            <person name="Lipzen A."/>
            <person name="Lundell T."/>
            <person name="Morin E."/>
            <person name="Murat C."/>
            <person name="Riley R."/>
            <person name="Ohm R."/>
            <person name="Sun H."/>
            <person name="Tunlid A."/>
            <person name="Henrissat B."/>
            <person name="Grigoriev I.V."/>
            <person name="Hibbett D.S."/>
            <person name="Martin F."/>
        </authorList>
    </citation>
    <scope>NUCLEOTIDE SEQUENCE [LARGE SCALE GENOMIC DNA]</scope>
    <source>
        <strain evidence="3">F 1598</strain>
    </source>
</reference>
<protein>
    <submittedName>
        <fullName evidence="2">Uncharacterized protein</fullName>
    </submittedName>
</protein>
<accession>A0A0C3EW26</accession>
<feature type="region of interest" description="Disordered" evidence="1">
    <location>
        <begin position="1"/>
        <end position="68"/>
    </location>
</feature>
<gene>
    <name evidence="2" type="ORF">PILCRDRAFT_16504</name>
</gene>
<evidence type="ECO:0000313" key="2">
    <source>
        <dbReference type="EMBL" id="KIM72021.1"/>
    </source>
</evidence>
<dbReference type="EMBL" id="KN833172">
    <property type="protein sequence ID" value="KIM72021.1"/>
    <property type="molecule type" value="Genomic_DNA"/>
</dbReference>
<name>A0A0C3EW26_PILCF</name>
<evidence type="ECO:0000313" key="3">
    <source>
        <dbReference type="Proteomes" id="UP000054166"/>
    </source>
</evidence>
<proteinExistence type="predicted"/>
<sequence length="130" mass="14773">MHMGNPSYDPMDLGQHTQPTSMHHGPNHPWTWVTSMDHLRPSQEPIYQTVPTKNDSPELLDSARGRPPPCKFRFSRRICQRRRLACAFQAFRNVHSKSSEGVFRLRFLGMLASGELPLEVFAVGFQLAAA</sequence>
<evidence type="ECO:0000256" key="1">
    <source>
        <dbReference type="SAM" id="MobiDB-lite"/>
    </source>
</evidence>
<dbReference type="AlphaFoldDB" id="A0A0C3EW26"/>